<evidence type="ECO:0000313" key="3">
    <source>
        <dbReference type="EMBL" id="KAI8583700.1"/>
    </source>
</evidence>
<keyword evidence="1" id="KW-0175">Coiled coil</keyword>
<keyword evidence="4" id="KW-1185">Reference proteome</keyword>
<sequence>MAGRYANDPDGQFFNGPTSPLDVSFSPSHKRRTSILSTSSSTTFEWPLESFNAFTRRASTSSMSLLGLSSGASANRDDTNKVMNSLTESMRDSLGDASAMYTRVAENSQKKVVQLVNDRRTMKELNTQVQTRRDDIKEAAELIENIQRNDTFGKLLTLINETLQTIDHDNKKSGG</sequence>
<evidence type="ECO:0000256" key="1">
    <source>
        <dbReference type="SAM" id="Coils"/>
    </source>
</evidence>
<evidence type="ECO:0000256" key="2">
    <source>
        <dbReference type="SAM" id="MobiDB-lite"/>
    </source>
</evidence>
<dbReference type="AlphaFoldDB" id="A0AAD5EIK0"/>
<feature type="region of interest" description="Disordered" evidence="2">
    <location>
        <begin position="1"/>
        <end position="28"/>
    </location>
</feature>
<dbReference type="GeneID" id="75911238"/>
<feature type="coiled-coil region" evidence="1">
    <location>
        <begin position="122"/>
        <end position="149"/>
    </location>
</feature>
<gene>
    <name evidence="3" type="ORF">K450DRAFT_222355</name>
</gene>
<dbReference type="EMBL" id="MU620895">
    <property type="protein sequence ID" value="KAI8583700.1"/>
    <property type="molecule type" value="Genomic_DNA"/>
</dbReference>
<reference evidence="3" key="2">
    <citation type="journal article" date="2022" name="Proc. Natl. Acad. Sci. U.S.A.">
        <title>Diploid-dominant life cycles characterize the early evolution of Fungi.</title>
        <authorList>
            <person name="Amses K.R."/>
            <person name="Simmons D.R."/>
            <person name="Longcore J.E."/>
            <person name="Mondo S.J."/>
            <person name="Seto K."/>
            <person name="Jeronimo G.H."/>
            <person name="Bonds A.E."/>
            <person name="Quandt C.A."/>
            <person name="Davis W.J."/>
            <person name="Chang Y."/>
            <person name="Federici B.A."/>
            <person name="Kuo A."/>
            <person name="LaButti K."/>
            <person name="Pangilinan J."/>
            <person name="Andreopoulos W."/>
            <person name="Tritt A."/>
            <person name="Riley R."/>
            <person name="Hundley H."/>
            <person name="Johnson J."/>
            <person name="Lipzen A."/>
            <person name="Barry K."/>
            <person name="Lang B.F."/>
            <person name="Cuomo C.A."/>
            <person name="Buchler N.E."/>
            <person name="Grigoriev I.V."/>
            <person name="Spatafora J.W."/>
            <person name="Stajich J.E."/>
            <person name="James T.Y."/>
        </authorList>
    </citation>
    <scope>NUCLEOTIDE SEQUENCE</scope>
    <source>
        <strain evidence="3">AG</strain>
    </source>
</reference>
<dbReference type="Proteomes" id="UP001206595">
    <property type="component" value="Unassembled WGS sequence"/>
</dbReference>
<name>A0AAD5EIK0_UMBRA</name>
<protein>
    <submittedName>
        <fullName evidence="3">Uncharacterized protein</fullName>
    </submittedName>
</protein>
<organism evidence="3 4">
    <name type="scientific">Umbelopsis ramanniana AG</name>
    <dbReference type="NCBI Taxonomy" id="1314678"/>
    <lineage>
        <taxon>Eukaryota</taxon>
        <taxon>Fungi</taxon>
        <taxon>Fungi incertae sedis</taxon>
        <taxon>Mucoromycota</taxon>
        <taxon>Mucoromycotina</taxon>
        <taxon>Umbelopsidomycetes</taxon>
        <taxon>Umbelopsidales</taxon>
        <taxon>Umbelopsidaceae</taxon>
        <taxon>Umbelopsis</taxon>
    </lineage>
</organism>
<dbReference type="RefSeq" id="XP_051448704.1">
    <property type="nucleotide sequence ID" value="XM_051585890.1"/>
</dbReference>
<proteinExistence type="predicted"/>
<evidence type="ECO:0000313" key="4">
    <source>
        <dbReference type="Proteomes" id="UP001206595"/>
    </source>
</evidence>
<accession>A0AAD5EIK0</accession>
<reference evidence="3" key="1">
    <citation type="submission" date="2021-06" db="EMBL/GenBank/DDBJ databases">
        <authorList>
            <consortium name="DOE Joint Genome Institute"/>
            <person name="Mondo S.J."/>
            <person name="Amses K.R."/>
            <person name="Simmons D.R."/>
            <person name="Longcore J.E."/>
            <person name="Seto K."/>
            <person name="Alves G.H."/>
            <person name="Bonds A.E."/>
            <person name="Quandt C.A."/>
            <person name="Davis W.J."/>
            <person name="Chang Y."/>
            <person name="Letcher P.M."/>
            <person name="Powell M.J."/>
            <person name="Kuo A."/>
            <person name="Labutti K."/>
            <person name="Pangilinan J."/>
            <person name="Andreopoulos W."/>
            <person name="Tritt A."/>
            <person name="Riley R."/>
            <person name="Hundley H."/>
            <person name="Johnson J."/>
            <person name="Lipzen A."/>
            <person name="Barry K."/>
            <person name="Berbee M.L."/>
            <person name="Buchler N.E."/>
            <person name="Grigoriev I.V."/>
            <person name="Spatafora J.W."/>
            <person name="Stajich J.E."/>
            <person name="James T.Y."/>
        </authorList>
    </citation>
    <scope>NUCLEOTIDE SEQUENCE</scope>
    <source>
        <strain evidence="3">AG</strain>
    </source>
</reference>
<comment type="caution">
    <text evidence="3">The sequence shown here is derived from an EMBL/GenBank/DDBJ whole genome shotgun (WGS) entry which is preliminary data.</text>
</comment>